<name>A0A9K3M401_9STRA</name>
<dbReference type="OrthoDB" id="276515at2759"/>
<dbReference type="GO" id="GO:0004519">
    <property type="term" value="F:endonuclease activity"/>
    <property type="evidence" value="ECO:0007669"/>
    <property type="project" value="UniProtKB-KW"/>
</dbReference>
<dbReference type="InterPro" id="IPR005135">
    <property type="entry name" value="Endo/exonuclease/phosphatase"/>
</dbReference>
<dbReference type="AlphaFoldDB" id="A0A9K3M401"/>
<proteinExistence type="predicted"/>
<sequence>MRGGGTSSAAAPTSPPLSSPPPTELRALQFNVWLDATKVKDGLELTASAILDSNADVVSLNEVKNFWGNDFVSNLKKELHYQQEERETQGESQKYSQWYGNFPGNPHKLHIDADTAIISRYPVLEELVVHRTPGNSIVRSLIEMSPCQPPVVVYSVHLEYRAYSCYLPRGYNSHSASFPGWNPVLARQQRKADSSDSTTFWASSSFSYHAGNCLGTVYGLVVGDRTKSQDDLNPITDVDVIHQDNLSSGRPEAIEKILEDVEALSRSNAHYRNNASGIMPVIIMGDFNEPSNLDWTEDTKHTAGHNGVVYQWETTRRLFNAGWVDSYRELHPNVLTHPGYTWPAAARGKNNMRELMTGWLRNADERDRIDFIFYKNQATQRLSRITPSLSLHPVDAWLVGTPVIVVGNTLLDESLKCDSGEIEAKTITLTECSDRNCKPTQDQYSLKVGSLWPSDHRAVMTVFELRSTTVTQCSEHPKHPTTVK</sequence>
<accession>A0A9K3M401</accession>
<feature type="compositionally biased region" description="Pro residues" evidence="1">
    <location>
        <begin position="13"/>
        <end position="22"/>
    </location>
</feature>
<evidence type="ECO:0000313" key="4">
    <source>
        <dbReference type="Proteomes" id="UP000693970"/>
    </source>
</evidence>
<comment type="caution">
    <text evidence="3">The sequence shown here is derived from an EMBL/GenBank/DDBJ whole genome shotgun (WGS) entry which is preliminary data.</text>
</comment>
<protein>
    <submittedName>
        <fullName evidence="3">Endonuclease/exonuclease/phosphatase family protein</fullName>
    </submittedName>
</protein>
<keyword evidence="3" id="KW-0378">Hydrolase</keyword>
<feature type="domain" description="Endonuclease/exonuclease/phosphatase" evidence="2">
    <location>
        <begin position="28"/>
        <end position="456"/>
    </location>
</feature>
<keyword evidence="4" id="KW-1185">Reference proteome</keyword>
<evidence type="ECO:0000259" key="2">
    <source>
        <dbReference type="Pfam" id="PF03372"/>
    </source>
</evidence>
<reference evidence="3" key="1">
    <citation type="journal article" date="2021" name="Sci. Rep.">
        <title>Diploid genomic architecture of Nitzschia inconspicua, an elite biomass production diatom.</title>
        <authorList>
            <person name="Oliver A."/>
            <person name="Podell S."/>
            <person name="Pinowska A."/>
            <person name="Traller J.C."/>
            <person name="Smith S.R."/>
            <person name="McClure R."/>
            <person name="Beliaev A."/>
            <person name="Bohutskyi P."/>
            <person name="Hill E.A."/>
            <person name="Rabines A."/>
            <person name="Zheng H."/>
            <person name="Allen L.Z."/>
            <person name="Kuo A."/>
            <person name="Grigoriev I.V."/>
            <person name="Allen A.E."/>
            <person name="Hazlebeck D."/>
            <person name="Allen E.E."/>
        </authorList>
    </citation>
    <scope>NUCLEOTIDE SEQUENCE</scope>
    <source>
        <strain evidence="3">Hildebrandi</strain>
    </source>
</reference>
<dbReference type="EMBL" id="JAGRRH010000002">
    <property type="protein sequence ID" value="KAG7373417.1"/>
    <property type="molecule type" value="Genomic_DNA"/>
</dbReference>
<reference evidence="3" key="2">
    <citation type="submission" date="2021-04" db="EMBL/GenBank/DDBJ databases">
        <authorList>
            <person name="Podell S."/>
        </authorList>
    </citation>
    <scope>NUCLEOTIDE SEQUENCE</scope>
    <source>
        <strain evidence="3">Hildebrandi</strain>
    </source>
</reference>
<dbReference type="Pfam" id="PF03372">
    <property type="entry name" value="Exo_endo_phos"/>
    <property type="match status" value="1"/>
</dbReference>
<gene>
    <name evidence="3" type="ORF">IV203_034141</name>
</gene>
<keyword evidence="3" id="KW-0255">Endonuclease</keyword>
<keyword evidence="3" id="KW-0540">Nuclease</keyword>
<dbReference type="Proteomes" id="UP000693970">
    <property type="component" value="Unassembled WGS sequence"/>
</dbReference>
<evidence type="ECO:0000256" key="1">
    <source>
        <dbReference type="SAM" id="MobiDB-lite"/>
    </source>
</evidence>
<dbReference type="PANTHER" id="PTHR41349">
    <property type="match status" value="1"/>
</dbReference>
<evidence type="ECO:0000313" key="3">
    <source>
        <dbReference type="EMBL" id="KAG7373417.1"/>
    </source>
</evidence>
<dbReference type="PANTHER" id="PTHR41349:SF1">
    <property type="entry name" value="PROTEIN CBG08683"/>
    <property type="match status" value="1"/>
</dbReference>
<feature type="region of interest" description="Disordered" evidence="1">
    <location>
        <begin position="1"/>
        <end position="22"/>
    </location>
</feature>
<organism evidence="3 4">
    <name type="scientific">Nitzschia inconspicua</name>
    <dbReference type="NCBI Taxonomy" id="303405"/>
    <lineage>
        <taxon>Eukaryota</taxon>
        <taxon>Sar</taxon>
        <taxon>Stramenopiles</taxon>
        <taxon>Ochrophyta</taxon>
        <taxon>Bacillariophyta</taxon>
        <taxon>Bacillariophyceae</taxon>
        <taxon>Bacillariophycidae</taxon>
        <taxon>Bacillariales</taxon>
        <taxon>Bacillariaceae</taxon>
        <taxon>Nitzschia</taxon>
    </lineage>
</organism>